<dbReference type="GO" id="GO:0015930">
    <property type="term" value="F:glutamate synthase activity"/>
    <property type="evidence" value="ECO:0007669"/>
    <property type="project" value="InterPro"/>
</dbReference>
<dbReference type="InterPro" id="IPR002932">
    <property type="entry name" value="Glu_synthdom"/>
</dbReference>
<evidence type="ECO:0000256" key="2">
    <source>
        <dbReference type="ARBA" id="ARBA00001927"/>
    </source>
</evidence>
<evidence type="ECO:0000256" key="13">
    <source>
        <dbReference type="ARBA" id="ARBA00023291"/>
    </source>
</evidence>
<dbReference type="PANTHER" id="PTHR11938">
    <property type="entry name" value="FAD NADPH DEHYDROGENASE/OXIDOREDUCTASE"/>
    <property type="match status" value="1"/>
</dbReference>
<dbReference type="GO" id="GO:0019676">
    <property type="term" value="P:ammonia assimilation cycle"/>
    <property type="evidence" value="ECO:0007669"/>
    <property type="project" value="TreeGrafter"/>
</dbReference>
<dbReference type="InterPro" id="IPR017932">
    <property type="entry name" value="GATase_2_dom"/>
</dbReference>
<accession>A0A212QZJ1</accession>
<evidence type="ECO:0000256" key="3">
    <source>
        <dbReference type="ARBA" id="ARBA00009716"/>
    </source>
</evidence>
<reference evidence="18" key="1">
    <citation type="submission" date="2017-06" db="EMBL/GenBank/DDBJ databases">
        <authorList>
            <person name="Varghese N."/>
            <person name="Submissions S."/>
        </authorList>
    </citation>
    <scope>NUCLEOTIDE SEQUENCE [LARGE SCALE GENOMIC DNA]</scope>
    <source>
        <strain evidence="18">JAD2</strain>
    </source>
</reference>
<dbReference type="Pfam" id="PF01645">
    <property type="entry name" value="Glu_synthase"/>
    <property type="match status" value="1"/>
</dbReference>
<dbReference type="Pfam" id="PF04898">
    <property type="entry name" value="Glu_syn_central"/>
    <property type="match status" value="1"/>
</dbReference>
<feature type="domain" description="Glutamine amidotransferase type-2" evidence="16">
    <location>
        <begin position="12"/>
        <end position="405"/>
    </location>
</feature>
<dbReference type="NCBIfam" id="NF008730">
    <property type="entry name" value="PRK11750.1"/>
    <property type="match status" value="1"/>
</dbReference>
<keyword evidence="13" id="KW-0003">3Fe-4S</keyword>
<evidence type="ECO:0000256" key="5">
    <source>
        <dbReference type="ARBA" id="ARBA00022630"/>
    </source>
</evidence>
<dbReference type="Gene3D" id="3.20.20.70">
    <property type="entry name" value="Aldolase class I"/>
    <property type="match status" value="2"/>
</dbReference>
<dbReference type="EMBL" id="FYEK01000027">
    <property type="protein sequence ID" value="SNB65055.1"/>
    <property type="molecule type" value="Genomic_DNA"/>
</dbReference>
<dbReference type="FunFam" id="3.20.20.70:FF:000031">
    <property type="entry name" value="Glutamate synthase 1 [NADH]"/>
    <property type="match status" value="1"/>
</dbReference>
<dbReference type="Pfam" id="PF00310">
    <property type="entry name" value="GATase_2"/>
    <property type="match status" value="1"/>
</dbReference>
<evidence type="ECO:0000256" key="6">
    <source>
        <dbReference type="ARBA" id="ARBA00022643"/>
    </source>
</evidence>
<evidence type="ECO:0000256" key="14">
    <source>
        <dbReference type="ARBA" id="ARBA00029440"/>
    </source>
</evidence>
<dbReference type="FunCoup" id="A0A212QZJ1">
    <property type="interactions" value="406"/>
</dbReference>
<comment type="cofactor">
    <cofactor evidence="2">
        <name>[3Fe-4S] cluster</name>
        <dbReference type="ChEBI" id="CHEBI:21137"/>
    </cofactor>
</comment>
<evidence type="ECO:0000256" key="7">
    <source>
        <dbReference type="ARBA" id="ARBA00022723"/>
    </source>
</evidence>
<keyword evidence="11" id="KW-0411">Iron-sulfur</keyword>
<evidence type="ECO:0000256" key="4">
    <source>
        <dbReference type="ARBA" id="ARBA00022605"/>
    </source>
</evidence>
<keyword evidence="4" id="KW-0028">Amino-acid biosynthesis</keyword>
<dbReference type="PROSITE" id="PS51278">
    <property type="entry name" value="GATASE_TYPE_2"/>
    <property type="match status" value="1"/>
</dbReference>
<dbReference type="GO" id="GO:0051538">
    <property type="term" value="F:3 iron, 4 sulfur cluster binding"/>
    <property type="evidence" value="ECO:0007669"/>
    <property type="project" value="UniProtKB-KW"/>
</dbReference>
<dbReference type="InterPro" id="IPR050711">
    <property type="entry name" value="ET-N_metabolism_enzyme"/>
</dbReference>
<keyword evidence="7" id="KW-0479">Metal-binding</keyword>
<evidence type="ECO:0000256" key="8">
    <source>
        <dbReference type="ARBA" id="ARBA00022962"/>
    </source>
</evidence>
<dbReference type="CDD" id="cd02808">
    <property type="entry name" value="GltS_FMN"/>
    <property type="match status" value="1"/>
</dbReference>
<evidence type="ECO:0000256" key="1">
    <source>
        <dbReference type="ARBA" id="ARBA00001917"/>
    </source>
</evidence>
<feature type="region of interest" description="Disordered" evidence="15">
    <location>
        <begin position="896"/>
        <end position="917"/>
    </location>
</feature>
<evidence type="ECO:0000259" key="16">
    <source>
        <dbReference type="PROSITE" id="PS51278"/>
    </source>
</evidence>
<feature type="compositionally biased region" description="Basic and acidic residues" evidence="15">
    <location>
        <begin position="906"/>
        <end position="916"/>
    </location>
</feature>
<protein>
    <submittedName>
        <fullName evidence="17">Glutamate synthase (Ferredoxin)</fullName>
    </submittedName>
</protein>
<keyword evidence="5" id="KW-0285">Flavoprotein</keyword>
<dbReference type="SUPFAM" id="SSF56235">
    <property type="entry name" value="N-terminal nucleophile aminohydrolases (Ntn hydrolases)"/>
    <property type="match status" value="1"/>
</dbReference>
<keyword evidence="8" id="KW-0315">Glutamine amidotransferase</keyword>
<sequence>MEGIHRRERDACGIGLLARPGGPADHELLWMALQALDRMAHRGATADDGRTGDGAGVLTALPRRLLLRFLEAQGLGVAPERLAAAMLFLPPDPSAQEKARALLKASFGEQGFALLAWRPVPIRTEVLGPRARATCPAIVQALLADERSDNPEGIDRRLYRARRRSEREAAAEGLSLYVASASSRTIVYKALVLSRDLPRFYPDLEDPAFETDFVIFHQRFSTNTLPAWTRAQPFRTLCHNGEINTLQGNIHGMRAREARLASPLWGDSIEDLRPIIDPEGSDSAMLDNVVEFLVHSGYDIRHALRMLIPEAWEKSPELDEAAWGFYAYHQGLIEPWDGPAAVLFTDGRVVGALLDRNGLRPLRVLRTVDGLLYCGSEIGALEIPPERILRLDRLGPGQMLAVDLRTGRVQDPTALRAELSAQRPYAEWVRRHRVRLPEAPAHIPPSEPEALLRRQIAFGYTAEELALLLRPMAWTGQEPIGSMGDDTPLAMLSGWPRPLYNFFKQRFAQVTNPPIDPLRETRVMSLTVLLGARGNLLNPDEEAARLIELPGPILTPAQVAALRALPDPRFRSATLPMVWPMAAGPDGLRQALAELCRAAEQAVREGCALLILSDETVDTAHAPIPALLAVGAVHHHLIRTGQRTQASLIVVSGEPREVHHFACLIGYGASAICPYLALETVAALAMREGEGGRAGSPEEAIRRYIQAVEKGLLKVMARMGISTLDAYTGAQIFEIIGLQRELVEWAFAGTPAVFGPVGLEEIARRVAIWHRAAFASERPELPSPGFYKHRTRGEFHALNPEAIRALQEAVRTPEALGEGFPEAYRRYRAFAAHVHRESVDLRDRLRWESDRPPIPLDRVEPEEAILRRFSTAAMSHGALSPEAHEALAIAMNRLGLRSNSGEGGEDPDRYETERNSRAKQVASARFGVTPYYLISAEELQIKMAQGSKPGEGGHLPATKVTAEIARLRFAQPGIDLISPPPHHDIYSIEDLAQLIYDLKAIHPRAQVSVKLVSTIGVGVIAAGVAKAGADIILISGHAGGTGASPWSSIKNAGIPWEVGLAEAHRMLVACGLRDRVRLRVDGGLRTGRDVVIAALLGADEFSFGTVPLIALGCVMARVCHQNTCPTGVATQDPERRAKFAGRPEHVMVYFRMVAHEVREILASMGYTRLGEVIGRTDLLKAVDDSVDWEAVLRPATPPPAVPAAPRVWSFALNDQIVRDAVHARMEGRPVRGIYRIRNVDRAVGARLAGEIARRYREAGLPEGTVTLLFIGEAGQSFGAFAHRGMRLILIGAANDGVGKGLGGGELIIRPPHDLRDPNPVLIGNAALYGATGGWLFVAGRAGDRFAVRNSGAWAVVEGVGDHGCEYMTGGGAVILGPVGDNFGAGMTGGVAYVLDEREELERRYNPQLVRIEPVEDPQEIAFLQAILERHARLTGSPRAQELLARWPEPLARFRRVQPRGLARIFLPPPDALPAAELAIPTPLDLQGFSVRLPEPMGFSFR</sequence>
<dbReference type="SUPFAM" id="SSF69336">
    <property type="entry name" value="Alpha subunit of glutamate synthase, C-terminal domain"/>
    <property type="match status" value="1"/>
</dbReference>
<dbReference type="InterPro" id="IPR006982">
    <property type="entry name" value="Glu_synth_centr_N"/>
</dbReference>
<evidence type="ECO:0000313" key="17">
    <source>
        <dbReference type="EMBL" id="SNB65055.1"/>
    </source>
</evidence>
<dbReference type="Proteomes" id="UP000197025">
    <property type="component" value="Unassembled WGS sequence"/>
</dbReference>
<evidence type="ECO:0000256" key="9">
    <source>
        <dbReference type="ARBA" id="ARBA00023002"/>
    </source>
</evidence>
<keyword evidence="10" id="KW-0408">Iron</keyword>
<dbReference type="OrthoDB" id="9758182at2"/>
<keyword evidence="9" id="KW-0560">Oxidoreductase</keyword>
<dbReference type="Gene3D" id="3.60.20.10">
    <property type="entry name" value="Glutamine Phosphoribosylpyrophosphate, subunit 1, domain 1"/>
    <property type="match status" value="1"/>
</dbReference>
<organism evidence="17 18">
    <name type="scientific">Thermoflexus hugenholtzii JAD2</name>
    <dbReference type="NCBI Taxonomy" id="877466"/>
    <lineage>
        <taxon>Bacteria</taxon>
        <taxon>Bacillati</taxon>
        <taxon>Chloroflexota</taxon>
        <taxon>Thermoflexia</taxon>
        <taxon>Thermoflexales</taxon>
        <taxon>Thermoflexaceae</taxon>
        <taxon>Thermoflexus</taxon>
    </lineage>
</organism>
<dbReference type="InterPro" id="IPR013785">
    <property type="entry name" value="Aldolase_TIM"/>
</dbReference>
<dbReference type="SUPFAM" id="SSF51395">
    <property type="entry name" value="FMN-linked oxidoreductases"/>
    <property type="match status" value="1"/>
</dbReference>
<evidence type="ECO:0000256" key="11">
    <source>
        <dbReference type="ARBA" id="ARBA00023014"/>
    </source>
</evidence>
<name>A0A212QZJ1_9CHLR</name>
<dbReference type="InterPro" id="IPR002489">
    <property type="entry name" value="Glu_synth_asu_C"/>
</dbReference>
<proteinExistence type="inferred from homology"/>
<dbReference type="Gene3D" id="2.160.20.60">
    <property type="entry name" value="Glutamate synthase, alpha subunit, C-terminal domain"/>
    <property type="match status" value="1"/>
</dbReference>
<evidence type="ECO:0000256" key="10">
    <source>
        <dbReference type="ARBA" id="ARBA00023004"/>
    </source>
</evidence>
<dbReference type="InterPro" id="IPR036485">
    <property type="entry name" value="Glu_synth_asu_C_sf"/>
</dbReference>
<dbReference type="Pfam" id="PF01493">
    <property type="entry name" value="GXGXG"/>
    <property type="match status" value="1"/>
</dbReference>
<dbReference type="GO" id="GO:0046872">
    <property type="term" value="F:metal ion binding"/>
    <property type="evidence" value="ECO:0007669"/>
    <property type="project" value="UniProtKB-KW"/>
</dbReference>
<dbReference type="GO" id="GO:0006537">
    <property type="term" value="P:glutamate biosynthetic process"/>
    <property type="evidence" value="ECO:0007669"/>
    <property type="project" value="UniProtKB-KW"/>
</dbReference>
<gene>
    <name evidence="17" type="ORF">SAMN02746019_00009170</name>
</gene>
<evidence type="ECO:0000313" key="18">
    <source>
        <dbReference type="Proteomes" id="UP000197025"/>
    </source>
</evidence>
<keyword evidence="12" id="KW-0314">Glutamate biosynthesis</keyword>
<dbReference type="InParanoid" id="A0A212QZJ1"/>
<comment type="cofactor">
    <cofactor evidence="1">
        <name>FMN</name>
        <dbReference type="ChEBI" id="CHEBI:58210"/>
    </cofactor>
</comment>
<comment type="similarity">
    <text evidence="3">Belongs to the glutamate synthase family.</text>
</comment>
<keyword evidence="6" id="KW-0288">FMN</keyword>
<dbReference type="InterPro" id="IPR029055">
    <property type="entry name" value="Ntn_hydrolases_N"/>
</dbReference>
<keyword evidence="18" id="KW-1185">Reference proteome</keyword>
<dbReference type="RefSeq" id="WP_088571161.1">
    <property type="nucleotide sequence ID" value="NZ_FYEK01000027.1"/>
</dbReference>
<comment type="pathway">
    <text evidence="14">Amino-acid biosynthesis.</text>
</comment>
<evidence type="ECO:0000256" key="15">
    <source>
        <dbReference type="SAM" id="MobiDB-lite"/>
    </source>
</evidence>
<evidence type="ECO:0000256" key="12">
    <source>
        <dbReference type="ARBA" id="ARBA00023164"/>
    </source>
</evidence>
<dbReference type="CDD" id="cd00713">
    <property type="entry name" value="GltS"/>
    <property type="match status" value="1"/>
</dbReference>
<dbReference type="PANTHER" id="PTHR11938:SF133">
    <property type="entry name" value="GLUTAMATE SYNTHASE (NADH)"/>
    <property type="match status" value="1"/>
</dbReference>